<feature type="compositionally biased region" description="Low complexity" evidence="3">
    <location>
        <begin position="362"/>
        <end position="378"/>
    </location>
</feature>
<dbReference type="PANTHER" id="PTHR35890:SF3">
    <property type="entry name" value="ECOTIN"/>
    <property type="match status" value="1"/>
</dbReference>
<protein>
    <recommendedName>
        <fullName evidence="2">Ecotin-like protein 3</fullName>
    </recommendedName>
</protein>
<feature type="compositionally biased region" description="Basic and acidic residues" evidence="3">
    <location>
        <begin position="337"/>
        <end position="348"/>
    </location>
</feature>
<sequence>MPSLQDYHVPYPAAAPGQVRKVIYLPQQNPTVEQQHLRVQIIPGRHENCEDGRLYKLTGSVTEETLQGWGYSYYVVKLGDIYAAHRSSSDPARVTTFVALDENPVIAYNSKLPIVVYVPEGAELRYRIWTDDTSLLQSIQQQPEAQALPQPHLVPVTERQECPHELPRCGAPGEYVTQDCKTSMLSVEEVHRLSSSTPPLIPSAVRGSAHEAHAAPPLHSAELEERVCPVMEHLEVCPQNNSHEGREQPAEEASTLKRRSSSSSSSNPRHHSANEPSPSRPRLSSTEYWPQENSKTKRSPSATHKPRRSTDSAAIEEAGVGAPKKNRSSSSSASSKRKAEDNFYEKTMKNFWNRARSDSPRKASASSKKSGNGSKADP</sequence>
<evidence type="ECO:0000256" key="2">
    <source>
        <dbReference type="ARBA" id="ARBA00073245"/>
    </source>
</evidence>
<evidence type="ECO:0000256" key="1">
    <source>
        <dbReference type="ARBA" id="ARBA00010558"/>
    </source>
</evidence>
<evidence type="ECO:0000313" key="4">
    <source>
        <dbReference type="EMBL" id="CAC5428751.1"/>
    </source>
</evidence>
<dbReference type="InterPro" id="IPR005658">
    <property type="entry name" value="Prot_inh_ecotin"/>
</dbReference>
<dbReference type="VEuPathDB" id="TriTrypDB:LdCL_150010500"/>
<dbReference type="PANTHER" id="PTHR35890">
    <property type="match status" value="1"/>
</dbReference>
<dbReference type="FunFam" id="4.10.1230.10:FF:000002">
    <property type="entry name" value="Ecotin family (I11)"/>
    <property type="match status" value="1"/>
</dbReference>
<evidence type="ECO:0000256" key="3">
    <source>
        <dbReference type="SAM" id="MobiDB-lite"/>
    </source>
</evidence>
<reference evidence="4" key="1">
    <citation type="submission" date="2020-06" db="EMBL/GenBank/DDBJ databases">
        <authorList>
            <person name="Camacho E."/>
            <person name="Gonzalez-de la Fuente S."/>
            <person name="Rastrojo A."/>
            <person name="Peiro-Pastor R."/>
            <person name="Solana JC."/>
            <person name="Tabera L."/>
            <person name="Gamarro F."/>
            <person name="Carrasco-Ramiro F."/>
            <person name="Requena JM."/>
            <person name="Aguado B."/>
        </authorList>
    </citation>
    <scope>NUCLEOTIDE SEQUENCE</scope>
</reference>
<dbReference type="Gene3D" id="2.60.40.550">
    <property type="entry name" value="Ecotin"/>
    <property type="match status" value="1"/>
</dbReference>
<accession>A0A6J8F7E1</accession>
<dbReference type="AlphaFoldDB" id="A0A6J8F7E1"/>
<dbReference type="InterPro" id="IPR036198">
    <property type="entry name" value="Ecotin_sf"/>
</dbReference>
<dbReference type="Proteomes" id="UP000601710">
    <property type="component" value="Chromosome 15"/>
</dbReference>
<evidence type="ECO:0000313" key="5">
    <source>
        <dbReference type="Proteomes" id="UP000601710"/>
    </source>
</evidence>
<gene>
    <name evidence="4" type="ORF">LDHU3_15.0690</name>
</gene>
<dbReference type="EMBL" id="LR812635">
    <property type="protein sequence ID" value="CAC5428751.1"/>
    <property type="molecule type" value="Genomic_DNA"/>
</dbReference>
<comment type="similarity">
    <text evidence="1">Belongs to the protease inhibitor I11 (ecotin) family.</text>
</comment>
<dbReference type="VEuPathDB" id="TriTrypDB:LdBPK_150540.1"/>
<dbReference type="Gene3D" id="4.10.1230.10">
    <property type="entry name" value="Ecotin, trypsin inhibitor"/>
    <property type="match status" value="1"/>
</dbReference>
<feature type="region of interest" description="Disordered" evidence="3">
    <location>
        <begin position="191"/>
        <end position="216"/>
    </location>
</feature>
<feature type="compositionally biased region" description="Polar residues" evidence="3">
    <location>
        <begin position="274"/>
        <end position="293"/>
    </location>
</feature>
<name>A0A6J8F7E1_LEIDO</name>
<dbReference type="Pfam" id="PF03974">
    <property type="entry name" value="Ecotin"/>
    <property type="match status" value="1"/>
</dbReference>
<dbReference type="InterPro" id="IPR027438">
    <property type="entry name" value="Ecotin_C"/>
</dbReference>
<dbReference type="SUPFAM" id="SSF49772">
    <property type="entry name" value="Ecotin, trypsin inhibitor"/>
    <property type="match status" value="1"/>
</dbReference>
<dbReference type="GO" id="GO:0004867">
    <property type="term" value="F:serine-type endopeptidase inhibitor activity"/>
    <property type="evidence" value="ECO:0007669"/>
    <property type="project" value="InterPro"/>
</dbReference>
<organism evidence="4 5">
    <name type="scientific">Leishmania donovani</name>
    <dbReference type="NCBI Taxonomy" id="5661"/>
    <lineage>
        <taxon>Eukaryota</taxon>
        <taxon>Discoba</taxon>
        <taxon>Euglenozoa</taxon>
        <taxon>Kinetoplastea</taxon>
        <taxon>Metakinetoplastina</taxon>
        <taxon>Trypanosomatida</taxon>
        <taxon>Trypanosomatidae</taxon>
        <taxon>Leishmaniinae</taxon>
        <taxon>Leishmania</taxon>
    </lineage>
</organism>
<proteinExistence type="inferred from homology"/>
<feature type="region of interest" description="Disordered" evidence="3">
    <location>
        <begin position="238"/>
        <end position="378"/>
    </location>
</feature>
<dbReference type="VEuPathDB" id="TriTrypDB:LDHU3_15.0690"/>